<gene>
    <name evidence="2" type="ORF">GCM10011608_42820</name>
</gene>
<reference evidence="2" key="1">
    <citation type="journal article" date="2014" name="Int. J. Syst. Evol. Microbiol.">
        <title>Complete genome sequence of Corynebacterium casei LMG S-19264T (=DSM 44701T), isolated from a smear-ripened cheese.</title>
        <authorList>
            <consortium name="US DOE Joint Genome Institute (JGI-PGF)"/>
            <person name="Walter F."/>
            <person name="Albersmeier A."/>
            <person name="Kalinowski J."/>
            <person name="Ruckert C."/>
        </authorList>
    </citation>
    <scope>NUCLEOTIDE SEQUENCE</scope>
    <source>
        <strain evidence="2">CGMCC 4.7312</strain>
    </source>
</reference>
<dbReference type="PANTHER" id="PTHR42717:SF1">
    <property type="entry name" value="IMIDAZOLONEPROPIONASE AND RELATED AMIDOHYDROLASES"/>
    <property type="match status" value="1"/>
</dbReference>
<evidence type="ECO:0000313" key="3">
    <source>
        <dbReference type="Proteomes" id="UP000608890"/>
    </source>
</evidence>
<proteinExistence type="predicted"/>
<dbReference type="SUPFAM" id="SSF51556">
    <property type="entry name" value="Metallo-dependent hydrolases"/>
    <property type="match status" value="1"/>
</dbReference>
<dbReference type="Pfam" id="PF01979">
    <property type="entry name" value="Amidohydro_1"/>
    <property type="match status" value="1"/>
</dbReference>
<sequence length="397" mass="40388">MTSIVLCGGLVCDPEAGSLALADVVVSDGRIAAVLDPAGGARPGSAPPEAPASAGAPARVVDVSGLVVTPGLVDLHTHVFVGQDLGVDPDLVGPPSGVTTMIDTGSAGAHLFGAFLRGTVEVARTRIAAFINISSVGTTSIRLCGELKTLDYVDPDSCRAAIEAYRDRIVGIKVRASADVAGGNASAAVDRARRVADETGLPLMVHLGPSPAALPEILDRLGPGDVLTHCFTGLSGRPLTERGRPVDVVARARQRGVIFDVGHGMSGFDLDQARAAVAAGFLPDTISSDLHAYSRDIVKDLPHVMAKFLALGVSLPDVVSRTTIAPARVVGLDRMGVGTLRVGAPADLAVLRVTGAGGPAGFAPPDGTPPTDAAVTVALTVRQGEIVHSDIDHLVAT</sequence>
<dbReference type="Proteomes" id="UP000608890">
    <property type="component" value="Unassembled WGS sequence"/>
</dbReference>
<comment type="caution">
    <text evidence="2">The sequence shown here is derived from an EMBL/GenBank/DDBJ whole genome shotgun (WGS) entry which is preliminary data.</text>
</comment>
<dbReference type="InterPro" id="IPR020043">
    <property type="entry name" value="Deacetylase_Atu3266-like"/>
</dbReference>
<dbReference type="AlphaFoldDB" id="A0A917X259"/>
<dbReference type="InterPro" id="IPR032466">
    <property type="entry name" value="Metal_Hydrolase"/>
</dbReference>
<organism evidence="2 3">
    <name type="scientific">Micromonospora sonchi</name>
    <dbReference type="NCBI Taxonomy" id="1763543"/>
    <lineage>
        <taxon>Bacteria</taxon>
        <taxon>Bacillati</taxon>
        <taxon>Actinomycetota</taxon>
        <taxon>Actinomycetes</taxon>
        <taxon>Micromonosporales</taxon>
        <taxon>Micromonosporaceae</taxon>
        <taxon>Micromonospora</taxon>
    </lineage>
</organism>
<protein>
    <submittedName>
        <fullName evidence="2">Amidohydrolase</fullName>
    </submittedName>
</protein>
<dbReference type="GO" id="GO:0016810">
    <property type="term" value="F:hydrolase activity, acting on carbon-nitrogen (but not peptide) bonds"/>
    <property type="evidence" value="ECO:0007669"/>
    <property type="project" value="InterPro"/>
</dbReference>
<dbReference type="Gene3D" id="3.20.20.140">
    <property type="entry name" value="Metal-dependent hydrolases"/>
    <property type="match status" value="1"/>
</dbReference>
<dbReference type="GO" id="GO:0019213">
    <property type="term" value="F:deacetylase activity"/>
    <property type="evidence" value="ECO:0007669"/>
    <property type="project" value="InterPro"/>
</dbReference>
<dbReference type="EMBL" id="BMNB01000022">
    <property type="protein sequence ID" value="GGM53388.1"/>
    <property type="molecule type" value="Genomic_DNA"/>
</dbReference>
<dbReference type="RefSeq" id="WP_189047113.1">
    <property type="nucleotide sequence ID" value="NZ_BMNB01000022.1"/>
</dbReference>
<dbReference type="PANTHER" id="PTHR42717">
    <property type="entry name" value="DIHYDROOROTASE-RELATED"/>
    <property type="match status" value="1"/>
</dbReference>
<keyword evidence="3" id="KW-1185">Reference proteome</keyword>
<feature type="domain" description="Amidohydrolase-related" evidence="1">
    <location>
        <begin position="67"/>
        <end position="352"/>
    </location>
</feature>
<dbReference type="Gene3D" id="2.30.40.10">
    <property type="entry name" value="Urease, subunit C, domain 1"/>
    <property type="match status" value="1"/>
</dbReference>
<evidence type="ECO:0000313" key="2">
    <source>
        <dbReference type="EMBL" id="GGM53388.1"/>
    </source>
</evidence>
<accession>A0A917X259</accession>
<evidence type="ECO:0000259" key="1">
    <source>
        <dbReference type="Pfam" id="PF01979"/>
    </source>
</evidence>
<dbReference type="InterPro" id="IPR006680">
    <property type="entry name" value="Amidohydro-rel"/>
</dbReference>
<dbReference type="InterPro" id="IPR011059">
    <property type="entry name" value="Metal-dep_hydrolase_composite"/>
</dbReference>
<reference evidence="2" key="2">
    <citation type="submission" date="2020-09" db="EMBL/GenBank/DDBJ databases">
        <authorList>
            <person name="Sun Q."/>
            <person name="Zhou Y."/>
        </authorList>
    </citation>
    <scope>NUCLEOTIDE SEQUENCE</scope>
    <source>
        <strain evidence="2">CGMCC 4.7312</strain>
    </source>
</reference>
<name>A0A917X259_9ACTN</name>
<dbReference type="SUPFAM" id="SSF51338">
    <property type="entry name" value="Composite domain of metallo-dependent hydrolases"/>
    <property type="match status" value="1"/>
</dbReference>